<reference evidence="2" key="3">
    <citation type="submission" date="2025-09" db="UniProtKB">
        <authorList>
            <consortium name="Ensembl"/>
        </authorList>
    </citation>
    <scope>IDENTIFICATION</scope>
</reference>
<dbReference type="Proteomes" id="UP000472266">
    <property type="component" value="Chromosome 2"/>
</dbReference>
<evidence type="ECO:0008006" key="4">
    <source>
        <dbReference type="Google" id="ProtNLM"/>
    </source>
</evidence>
<evidence type="ECO:0000313" key="2">
    <source>
        <dbReference type="Ensembl" id="ENSSHBP00005022881.1"/>
    </source>
</evidence>
<dbReference type="GeneTree" id="ENSGT00990000210213"/>
<accession>A0A672V524</accession>
<reference evidence="2" key="2">
    <citation type="submission" date="2025-08" db="UniProtKB">
        <authorList>
            <consortium name="Ensembl"/>
        </authorList>
    </citation>
    <scope>IDENTIFICATION</scope>
</reference>
<dbReference type="InParanoid" id="A0A672V524"/>
<evidence type="ECO:0000256" key="1">
    <source>
        <dbReference type="SAM" id="MobiDB-lite"/>
    </source>
</evidence>
<sequence length="129" mass="15109">MLSCCTCELLSSPFLPWRKEYLLWKLLTSLKLYQSLMRPQVSHFNFLFWLHHQPTLPSHQLMQFPRLFPVTPAVQHQPSLPMPAQTQQLQAGEHPNLPEQPQHPLENPHLSTYPMNFLPHLLPDMSLEP</sequence>
<reference evidence="2 3" key="1">
    <citation type="submission" date="2019-11" db="EMBL/GenBank/DDBJ databases">
        <title>Strigops habroptila (kakapo) genome, bStrHab1, primary haplotype, v2.</title>
        <authorList>
            <person name="Jarvis E.D."/>
            <person name="Howard J."/>
            <person name="Rhie A."/>
            <person name="Phillippy A."/>
            <person name="Korlach J."/>
            <person name="Digby A."/>
            <person name="Iorns D."/>
            <person name="Eason D."/>
            <person name="Robertson B."/>
            <person name="Raemaekers T."/>
            <person name="Howe K."/>
            <person name="Lewin H."/>
            <person name="Damas J."/>
            <person name="Hastie A."/>
            <person name="Tracey A."/>
            <person name="Chow W."/>
            <person name="Fedrigo O."/>
        </authorList>
    </citation>
    <scope>NUCLEOTIDE SEQUENCE [LARGE SCALE GENOMIC DNA]</scope>
</reference>
<dbReference type="Ensembl" id="ENSSHBT00005027215.1">
    <property type="protein sequence ID" value="ENSSHBP00005022881.1"/>
    <property type="gene ID" value="ENSSHBG00005019213.1"/>
</dbReference>
<dbReference type="AlphaFoldDB" id="A0A672V524"/>
<keyword evidence="3" id="KW-1185">Reference proteome</keyword>
<evidence type="ECO:0000313" key="3">
    <source>
        <dbReference type="Proteomes" id="UP000472266"/>
    </source>
</evidence>
<proteinExistence type="predicted"/>
<name>A0A672V524_STRHB</name>
<organism evidence="2 3">
    <name type="scientific">Strigops habroptila</name>
    <name type="common">Kakapo</name>
    <dbReference type="NCBI Taxonomy" id="2489341"/>
    <lineage>
        <taxon>Eukaryota</taxon>
        <taxon>Metazoa</taxon>
        <taxon>Chordata</taxon>
        <taxon>Craniata</taxon>
        <taxon>Vertebrata</taxon>
        <taxon>Euteleostomi</taxon>
        <taxon>Archelosauria</taxon>
        <taxon>Archosauria</taxon>
        <taxon>Dinosauria</taxon>
        <taxon>Saurischia</taxon>
        <taxon>Theropoda</taxon>
        <taxon>Coelurosauria</taxon>
        <taxon>Aves</taxon>
        <taxon>Neognathae</taxon>
        <taxon>Neoaves</taxon>
        <taxon>Telluraves</taxon>
        <taxon>Australaves</taxon>
        <taxon>Psittaciformes</taxon>
        <taxon>Psittacidae</taxon>
        <taxon>Strigops</taxon>
    </lineage>
</organism>
<feature type="compositionally biased region" description="Polar residues" evidence="1">
    <location>
        <begin position="75"/>
        <end position="90"/>
    </location>
</feature>
<protein>
    <recommendedName>
        <fullName evidence="4">Amelogenin</fullName>
    </recommendedName>
</protein>
<feature type="region of interest" description="Disordered" evidence="1">
    <location>
        <begin position="75"/>
        <end position="109"/>
    </location>
</feature>